<dbReference type="AlphaFoldDB" id="A0AB39KSZ5"/>
<feature type="transmembrane region" description="Helical" evidence="8">
    <location>
        <begin position="302"/>
        <end position="321"/>
    </location>
</feature>
<feature type="transmembrane region" description="Helical" evidence="8">
    <location>
        <begin position="274"/>
        <end position="296"/>
    </location>
</feature>
<evidence type="ECO:0000256" key="5">
    <source>
        <dbReference type="ARBA" id="ARBA00022692"/>
    </source>
</evidence>
<feature type="transmembrane region" description="Helical" evidence="8">
    <location>
        <begin position="83"/>
        <end position="104"/>
    </location>
</feature>
<name>A0AB39KSZ5_9CAUL</name>
<evidence type="ECO:0000256" key="2">
    <source>
        <dbReference type="ARBA" id="ARBA00007935"/>
    </source>
</evidence>
<proteinExistence type="inferred from homology"/>
<feature type="transmembrane region" description="Helical" evidence="8">
    <location>
        <begin position="139"/>
        <end position="164"/>
    </location>
</feature>
<keyword evidence="3" id="KW-0813">Transport</keyword>
<organism evidence="9">
    <name type="scientific">Caulobacter sp. 73W</name>
    <dbReference type="NCBI Taxonomy" id="3161137"/>
    <lineage>
        <taxon>Bacteria</taxon>
        <taxon>Pseudomonadati</taxon>
        <taxon>Pseudomonadota</taxon>
        <taxon>Alphaproteobacteria</taxon>
        <taxon>Caulobacterales</taxon>
        <taxon>Caulobacteraceae</taxon>
        <taxon>Caulobacter</taxon>
    </lineage>
</organism>
<dbReference type="InterPro" id="IPR000522">
    <property type="entry name" value="ABC_transptr_permease_BtuC"/>
</dbReference>
<dbReference type="RefSeq" id="WP_369059452.1">
    <property type="nucleotide sequence ID" value="NZ_CP158375.1"/>
</dbReference>
<feature type="transmembrane region" description="Helical" evidence="8">
    <location>
        <begin position="111"/>
        <end position="133"/>
    </location>
</feature>
<dbReference type="PANTHER" id="PTHR30472:SF25">
    <property type="entry name" value="ABC TRANSPORTER PERMEASE PROTEIN MJ0876-RELATED"/>
    <property type="match status" value="1"/>
</dbReference>
<gene>
    <name evidence="9" type="ORF">ABOZ73_17875</name>
</gene>
<feature type="transmembrane region" description="Helical" evidence="8">
    <location>
        <begin position="54"/>
        <end position="77"/>
    </location>
</feature>
<dbReference type="SUPFAM" id="SSF81345">
    <property type="entry name" value="ABC transporter involved in vitamin B12 uptake, BtuC"/>
    <property type="match status" value="1"/>
</dbReference>
<dbReference type="GO" id="GO:0022857">
    <property type="term" value="F:transmembrane transporter activity"/>
    <property type="evidence" value="ECO:0007669"/>
    <property type="project" value="InterPro"/>
</dbReference>
<evidence type="ECO:0000256" key="6">
    <source>
        <dbReference type="ARBA" id="ARBA00022989"/>
    </source>
</evidence>
<dbReference type="EMBL" id="CP158375">
    <property type="protein sequence ID" value="XDO96611.1"/>
    <property type="molecule type" value="Genomic_DNA"/>
</dbReference>
<dbReference type="PANTHER" id="PTHR30472">
    <property type="entry name" value="FERRIC ENTEROBACTIN TRANSPORT SYSTEM PERMEASE PROTEIN"/>
    <property type="match status" value="1"/>
</dbReference>
<keyword evidence="7 8" id="KW-0472">Membrane</keyword>
<dbReference type="Gene3D" id="1.10.3470.10">
    <property type="entry name" value="ABC transporter involved in vitamin B12 uptake, BtuC"/>
    <property type="match status" value="1"/>
</dbReference>
<evidence type="ECO:0000313" key="9">
    <source>
        <dbReference type="EMBL" id="XDO96611.1"/>
    </source>
</evidence>
<evidence type="ECO:0000256" key="8">
    <source>
        <dbReference type="SAM" id="Phobius"/>
    </source>
</evidence>
<keyword evidence="5 8" id="KW-0812">Transmembrane</keyword>
<keyword evidence="4" id="KW-1003">Cell membrane</keyword>
<dbReference type="Pfam" id="PF01032">
    <property type="entry name" value="FecCD"/>
    <property type="match status" value="1"/>
</dbReference>
<evidence type="ECO:0000256" key="1">
    <source>
        <dbReference type="ARBA" id="ARBA00004651"/>
    </source>
</evidence>
<comment type="similarity">
    <text evidence="2">Belongs to the binding-protein-dependent transport system permease family. FecCD subfamily.</text>
</comment>
<feature type="transmembrane region" description="Helical" evidence="8">
    <location>
        <begin position="230"/>
        <end position="254"/>
    </location>
</feature>
<comment type="subcellular location">
    <subcellularLocation>
        <location evidence="1">Cell membrane</location>
        <topology evidence="1">Multi-pass membrane protein</topology>
    </subcellularLocation>
</comment>
<protein>
    <submittedName>
        <fullName evidence="9">Iron ABC transporter permease</fullName>
    </submittedName>
</protein>
<accession>A0AB39KSZ5</accession>
<evidence type="ECO:0000256" key="3">
    <source>
        <dbReference type="ARBA" id="ARBA00022448"/>
    </source>
</evidence>
<dbReference type="GO" id="GO:0005886">
    <property type="term" value="C:plasma membrane"/>
    <property type="evidence" value="ECO:0007669"/>
    <property type="project" value="UniProtKB-SubCell"/>
</dbReference>
<evidence type="ECO:0000256" key="7">
    <source>
        <dbReference type="ARBA" id="ARBA00023136"/>
    </source>
</evidence>
<dbReference type="InterPro" id="IPR037294">
    <property type="entry name" value="ABC_BtuC-like"/>
</dbReference>
<sequence length="328" mass="33703">MTLKQPPARLYAGLGIALLILFVASLFVGRVWAPLSAFVDRGDPRWPIIFDLRLPRTILGMAVGAALGASGAVMQGYTRNPLAAPDILGVSSLAALGAVITLYFSMGEASFWALPIGAMIGAVAGVLLLLLLAGAASSIVTFILAGAILQIIASAGVSLALSLAPNPWAVSEIINWLLGSLADRSIDEVRFAVPFISLGLVLMLTLTRPLDALTLGDVGARSLGVDLNRARLMLALGVGLAVGASTAVTGMIGFVGLMTPHLLRPFVGSRPGALILPSAIGGAVIVLAADIVVRLIPAAAEVKLGVAMAAIGGPFFLALLIRLRRRIA</sequence>
<dbReference type="CDD" id="cd06550">
    <property type="entry name" value="TM_ABC_iron-siderophores_like"/>
    <property type="match status" value="1"/>
</dbReference>
<reference evidence="9" key="1">
    <citation type="submission" date="2024-06" db="EMBL/GenBank/DDBJ databases">
        <title>Caulobacter inopinatus, sp. nov.</title>
        <authorList>
            <person name="Donachie S.P."/>
        </authorList>
    </citation>
    <scope>NUCLEOTIDE SEQUENCE</scope>
    <source>
        <strain evidence="9">73W</strain>
    </source>
</reference>
<feature type="transmembrane region" description="Helical" evidence="8">
    <location>
        <begin position="12"/>
        <end position="33"/>
    </location>
</feature>
<evidence type="ECO:0000256" key="4">
    <source>
        <dbReference type="ARBA" id="ARBA00022475"/>
    </source>
</evidence>
<keyword evidence="6 8" id="KW-1133">Transmembrane helix</keyword>